<dbReference type="PANTHER" id="PTHR11566:SF21">
    <property type="entry name" value="DYNAMIN RELATED PROTEIN 1, ISOFORM A"/>
    <property type="match status" value="1"/>
</dbReference>
<dbReference type="AlphaFoldDB" id="A0A1D2M9V9"/>
<dbReference type="InterPro" id="IPR027417">
    <property type="entry name" value="P-loop_NTPase"/>
</dbReference>
<sequence>MSYSETYTVQGNGVNFEEGYNHPHYPVNVIHLDPKEKRKPIMNNPPKSSQSPRMQGLTDNHGLGSVMKKLNPLYDVYNKLNADGYRLDFNLPRIVVEGTQSHGKTSVLESVCGEDLLPKGDNIQTRCPIE</sequence>
<reference evidence="3 4" key="1">
    <citation type="journal article" date="2016" name="Genome Biol. Evol.">
        <title>Gene Family Evolution Reflects Adaptation to Soil Environmental Stressors in the Genome of the Collembolan Orchesella cincta.</title>
        <authorList>
            <person name="Faddeeva-Vakhrusheva A."/>
            <person name="Derks M.F."/>
            <person name="Anvar S.Y."/>
            <person name="Agamennone V."/>
            <person name="Suring W."/>
            <person name="Smit S."/>
            <person name="van Straalen N.M."/>
            <person name="Roelofs D."/>
        </authorList>
    </citation>
    <scope>NUCLEOTIDE SEQUENCE [LARGE SCALE GENOMIC DNA]</scope>
    <source>
        <tissue evidence="3">Mixed pool</tissue>
    </source>
</reference>
<dbReference type="GO" id="GO:0016020">
    <property type="term" value="C:membrane"/>
    <property type="evidence" value="ECO:0007669"/>
    <property type="project" value="TreeGrafter"/>
</dbReference>
<proteinExistence type="predicted"/>
<evidence type="ECO:0000313" key="3">
    <source>
        <dbReference type="EMBL" id="ODM89674.1"/>
    </source>
</evidence>
<dbReference type="STRING" id="48709.A0A1D2M9V9"/>
<evidence type="ECO:0000259" key="2">
    <source>
        <dbReference type="PROSITE" id="PS51718"/>
    </source>
</evidence>
<feature type="region of interest" description="Disordered" evidence="1">
    <location>
        <begin position="37"/>
        <end position="62"/>
    </location>
</feature>
<dbReference type="GO" id="GO:0005737">
    <property type="term" value="C:cytoplasm"/>
    <property type="evidence" value="ECO:0007669"/>
    <property type="project" value="TreeGrafter"/>
</dbReference>
<accession>A0A1D2M9V9</accession>
<gene>
    <name evidence="3" type="ORF">Ocin01_17008</name>
</gene>
<dbReference type="SUPFAM" id="SSF52540">
    <property type="entry name" value="P-loop containing nucleoside triphosphate hydrolases"/>
    <property type="match status" value="1"/>
</dbReference>
<dbReference type="Proteomes" id="UP000094527">
    <property type="component" value="Unassembled WGS sequence"/>
</dbReference>
<name>A0A1D2M9V9_ORCCI</name>
<dbReference type="GO" id="GO:0005874">
    <property type="term" value="C:microtubule"/>
    <property type="evidence" value="ECO:0007669"/>
    <property type="project" value="TreeGrafter"/>
</dbReference>
<comment type="caution">
    <text evidence="3">The sequence shown here is derived from an EMBL/GenBank/DDBJ whole genome shotgun (WGS) entry which is preliminary data.</text>
</comment>
<dbReference type="EMBL" id="LJIJ01002453">
    <property type="protein sequence ID" value="ODM89674.1"/>
    <property type="molecule type" value="Genomic_DNA"/>
</dbReference>
<dbReference type="PROSITE" id="PS51718">
    <property type="entry name" value="G_DYNAMIN_2"/>
    <property type="match status" value="1"/>
</dbReference>
<protein>
    <submittedName>
        <fullName evidence="3">Interferon-induced GTP-binding protein Mx1</fullName>
    </submittedName>
</protein>
<dbReference type="Pfam" id="PF00350">
    <property type="entry name" value="Dynamin_N"/>
    <property type="match status" value="1"/>
</dbReference>
<organism evidence="3 4">
    <name type="scientific">Orchesella cincta</name>
    <name type="common">Springtail</name>
    <name type="synonym">Podura cincta</name>
    <dbReference type="NCBI Taxonomy" id="48709"/>
    <lineage>
        <taxon>Eukaryota</taxon>
        <taxon>Metazoa</taxon>
        <taxon>Ecdysozoa</taxon>
        <taxon>Arthropoda</taxon>
        <taxon>Hexapoda</taxon>
        <taxon>Collembola</taxon>
        <taxon>Entomobryomorpha</taxon>
        <taxon>Entomobryoidea</taxon>
        <taxon>Orchesellidae</taxon>
        <taxon>Orchesellinae</taxon>
        <taxon>Orchesella</taxon>
    </lineage>
</organism>
<dbReference type="GO" id="GO:0008017">
    <property type="term" value="F:microtubule binding"/>
    <property type="evidence" value="ECO:0007669"/>
    <property type="project" value="TreeGrafter"/>
</dbReference>
<dbReference type="PRINTS" id="PR00195">
    <property type="entry name" value="DYNAMIN"/>
</dbReference>
<dbReference type="InterPro" id="IPR030381">
    <property type="entry name" value="G_DYNAMIN_dom"/>
</dbReference>
<dbReference type="OrthoDB" id="5061070at2759"/>
<dbReference type="InterPro" id="IPR022812">
    <property type="entry name" value="Dynamin"/>
</dbReference>
<dbReference type="InterPro" id="IPR045063">
    <property type="entry name" value="Dynamin_N"/>
</dbReference>
<feature type="domain" description="Dynamin-type G" evidence="2">
    <location>
        <begin position="88"/>
        <end position="130"/>
    </location>
</feature>
<evidence type="ECO:0000313" key="4">
    <source>
        <dbReference type="Proteomes" id="UP000094527"/>
    </source>
</evidence>
<keyword evidence="4" id="KW-1185">Reference proteome</keyword>
<dbReference type="GO" id="GO:0003924">
    <property type="term" value="F:GTPase activity"/>
    <property type="evidence" value="ECO:0007669"/>
    <property type="project" value="TreeGrafter"/>
</dbReference>
<evidence type="ECO:0000256" key="1">
    <source>
        <dbReference type="SAM" id="MobiDB-lite"/>
    </source>
</evidence>
<dbReference type="GO" id="GO:0005525">
    <property type="term" value="F:GTP binding"/>
    <property type="evidence" value="ECO:0007669"/>
    <property type="project" value="InterPro"/>
</dbReference>
<dbReference type="PANTHER" id="PTHR11566">
    <property type="entry name" value="DYNAMIN"/>
    <property type="match status" value="1"/>
</dbReference>
<dbReference type="Gene3D" id="3.40.50.300">
    <property type="entry name" value="P-loop containing nucleotide triphosphate hydrolases"/>
    <property type="match status" value="1"/>
</dbReference>